<dbReference type="AlphaFoldDB" id="A0AAW0BHH9"/>
<evidence type="ECO:0000313" key="2">
    <source>
        <dbReference type="Proteomes" id="UP001362999"/>
    </source>
</evidence>
<reference evidence="1 2" key="1">
    <citation type="journal article" date="2024" name="J Genomics">
        <title>Draft genome sequencing and assembly of Favolaschia claudopus CIRM-BRFM 2984 isolated from oak limbs.</title>
        <authorList>
            <person name="Navarro D."/>
            <person name="Drula E."/>
            <person name="Chaduli D."/>
            <person name="Cazenave R."/>
            <person name="Ahrendt S."/>
            <person name="Wang J."/>
            <person name="Lipzen A."/>
            <person name="Daum C."/>
            <person name="Barry K."/>
            <person name="Grigoriev I.V."/>
            <person name="Favel A."/>
            <person name="Rosso M.N."/>
            <person name="Martin F."/>
        </authorList>
    </citation>
    <scope>NUCLEOTIDE SEQUENCE [LARGE SCALE GENOMIC DNA]</scope>
    <source>
        <strain evidence="1 2">CIRM-BRFM 2984</strain>
    </source>
</reference>
<dbReference type="Proteomes" id="UP001362999">
    <property type="component" value="Unassembled WGS sequence"/>
</dbReference>
<keyword evidence="2" id="KW-1185">Reference proteome</keyword>
<evidence type="ECO:0000313" key="1">
    <source>
        <dbReference type="EMBL" id="KAK7025753.1"/>
    </source>
</evidence>
<comment type="caution">
    <text evidence="1">The sequence shown here is derived from an EMBL/GenBank/DDBJ whole genome shotgun (WGS) entry which is preliminary data.</text>
</comment>
<proteinExistence type="predicted"/>
<name>A0AAW0BHH9_9AGAR</name>
<organism evidence="1 2">
    <name type="scientific">Favolaschia claudopus</name>
    <dbReference type="NCBI Taxonomy" id="2862362"/>
    <lineage>
        <taxon>Eukaryota</taxon>
        <taxon>Fungi</taxon>
        <taxon>Dikarya</taxon>
        <taxon>Basidiomycota</taxon>
        <taxon>Agaricomycotina</taxon>
        <taxon>Agaricomycetes</taxon>
        <taxon>Agaricomycetidae</taxon>
        <taxon>Agaricales</taxon>
        <taxon>Marasmiineae</taxon>
        <taxon>Mycenaceae</taxon>
        <taxon>Favolaschia</taxon>
    </lineage>
</organism>
<accession>A0AAW0BHH9</accession>
<protein>
    <submittedName>
        <fullName evidence="1">Uncharacterized protein</fullName>
    </submittedName>
</protein>
<sequence length="222" mass="24418">MWLEREAHILGRLASSSDGSRHALRNLEFFNIPRDSGDVIVLLLGHPALRLLGRYLPPTKINDLLLPDLSRARPPSSHGDVYMMEISEEPGLLDGVGGFDIMDLASFLEFAIQATHRIRAFSPLHTPNRLVAVERDTSASLSNVSRLLTYTRSLAPNRTSDGVVGSTQVWSLSGASDRHAQHIVRLLPSPHLRSRRKPPPSRLGSPAILLSVKSRATGIAKY</sequence>
<gene>
    <name evidence="1" type="ORF">R3P38DRAFT_1046688</name>
</gene>
<dbReference type="EMBL" id="JAWWNJ010000033">
    <property type="protein sequence ID" value="KAK7025753.1"/>
    <property type="molecule type" value="Genomic_DNA"/>
</dbReference>